<gene>
    <name evidence="2" type="ORF">VP01_1639g20</name>
</gene>
<evidence type="ECO:0000313" key="3">
    <source>
        <dbReference type="Proteomes" id="UP000037035"/>
    </source>
</evidence>
<proteinExistence type="predicted"/>
<dbReference type="AlphaFoldDB" id="A0A0L6VGS7"/>
<reference evidence="2 3" key="1">
    <citation type="submission" date="2015-08" db="EMBL/GenBank/DDBJ databases">
        <title>Next Generation Sequencing and Analysis of the Genome of Puccinia sorghi L Schw, the Causal Agent of Maize Common Rust.</title>
        <authorList>
            <person name="Rochi L."/>
            <person name="Burguener G."/>
            <person name="Darino M."/>
            <person name="Turjanski A."/>
            <person name="Kreff E."/>
            <person name="Dieguez M.J."/>
            <person name="Sacco F."/>
        </authorList>
    </citation>
    <scope>NUCLEOTIDE SEQUENCE [LARGE SCALE GENOMIC DNA]</scope>
    <source>
        <strain evidence="2 3">RO10H11247</strain>
    </source>
</reference>
<name>A0A0L6VGS7_9BASI</name>
<protein>
    <recommendedName>
        <fullName evidence="4">UBL3-like ubiquitin domain-containing protein</fullName>
    </recommendedName>
</protein>
<dbReference type="EMBL" id="LAVV01006436">
    <property type="protein sequence ID" value="KNZ59953.1"/>
    <property type="molecule type" value="Genomic_DNA"/>
</dbReference>
<feature type="region of interest" description="Disordered" evidence="1">
    <location>
        <begin position="52"/>
        <end position="78"/>
    </location>
</feature>
<sequence>MTTINDSLKLKLPSTRTSFSSSQTIIEPEQQHQLQLQLQRNSQESIQLQPDNYPHQIEHRAERRTVEEGEDSEDEDHERRLRLIEVNRTRTRLADEEQDLPPPASLALNLTGPSPPPTPVLFADIQPQQHSKEPLESTIPLEILLSPNNQKKAFHFDHLLTIADVINHLLHHWPSGLGKIRPIIIHLVIKPDVGIAGEEEVDETEDCGCWRMFRGRSSRPADYRGSSGACVIV</sequence>
<feature type="compositionally biased region" description="Basic and acidic residues" evidence="1">
    <location>
        <begin position="56"/>
        <end position="67"/>
    </location>
</feature>
<accession>A0A0L6VGS7</accession>
<dbReference type="Proteomes" id="UP000037035">
    <property type="component" value="Unassembled WGS sequence"/>
</dbReference>
<evidence type="ECO:0000313" key="2">
    <source>
        <dbReference type="EMBL" id="KNZ59953.1"/>
    </source>
</evidence>
<keyword evidence="3" id="KW-1185">Reference proteome</keyword>
<dbReference type="VEuPathDB" id="FungiDB:VP01_1639g20"/>
<organism evidence="2 3">
    <name type="scientific">Puccinia sorghi</name>
    <dbReference type="NCBI Taxonomy" id="27349"/>
    <lineage>
        <taxon>Eukaryota</taxon>
        <taxon>Fungi</taxon>
        <taxon>Dikarya</taxon>
        <taxon>Basidiomycota</taxon>
        <taxon>Pucciniomycotina</taxon>
        <taxon>Pucciniomycetes</taxon>
        <taxon>Pucciniales</taxon>
        <taxon>Pucciniaceae</taxon>
        <taxon>Puccinia</taxon>
    </lineage>
</organism>
<dbReference type="OrthoDB" id="1043111at2759"/>
<comment type="caution">
    <text evidence="2">The sequence shown here is derived from an EMBL/GenBank/DDBJ whole genome shotgun (WGS) entry which is preliminary data.</text>
</comment>
<evidence type="ECO:0008006" key="4">
    <source>
        <dbReference type="Google" id="ProtNLM"/>
    </source>
</evidence>
<evidence type="ECO:0000256" key="1">
    <source>
        <dbReference type="SAM" id="MobiDB-lite"/>
    </source>
</evidence>